<keyword evidence="2 5" id="KW-0812">Transmembrane</keyword>
<feature type="transmembrane region" description="Helical" evidence="5">
    <location>
        <begin position="125"/>
        <end position="144"/>
    </location>
</feature>
<dbReference type="Proteomes" id="UP000596742">
    <property type="component" value="Unassembled WGS sequence"/>
</dbReference>
<evidence type="ECO:0000313" key="8">
    <source>
        <dbReference type="Proteomes" id="UP000596742"/>
    </source>
</evidence>
<evidence type="ECO:0000256" key="4">
    <source>
        <dbReference type="ARBA" id="ARBA00023136"/>
    </source>
</evidence>
<comment type="subcellular location">
    <subcellularLocation>
        <location evidence="1">Membrane</location>
    </subcellularLocation>
</comment>
<keyword evidence="3 5" id="KW-1133">Transmembrane helix</keyword>
<proteinExistence type="predicted"/>
<keyword evidence="8" id="KW-1185">Reference proteome</keyword>
<gene>
    <name evidence="7" type="ORF">MGAL_10B091583</name>
</gene>
<dbReference type="PANTHER" id="PTHR47023:SF1">
    <property type="entry name" value="SEX PEPTIDE RECEPTOR"/>
    <property type="match status" value="1"/>
</dbReference>
<dbReference type="SUPFAM" id="SSF81321">
    <property type="entry name" value="Family A G protein-coupled receptor-like"/>
    <property type="match status" value="1"/>
</dbReference>
<evidence type="ECO:0000256" key="2">
    <source>
        <dbReference type="ARBA" id="ARBA00022692"/>
    </source>
</evidence>
<evidence type="ECO:0000256" key="5">
    <source>
        <dbReference type="SAM" id="Phobius"/>
    </source>
</evidence>
<feature type="transmembrane region" description="Helical" evidence="5">
    <location>
        <begin position="221"/>
        <end position="250"/>
    </location>
</feature>
<dbReference type="OrthoDB" id="6063116at2759"/>
<evidence type="ECO:0000256" key="3">
    <source>
        <dbReference type="ARBA" id="ARBA00022989"/>
    </source>
</evidence>
<evidence type="ECO:0000259" key="6">
    <source>
        <dbReference type="PROSITE" id="PS50262"/>
    </source>
</evidence>
<dbReference type="InterPro" id="IPR053071">
    <property type="entry name" value="GPCR1-related_rcpt"/>
</dbReference>
<name>A0A8B6FPY0_MYTGA</name>
<dbReference type="PANTHER" id="PTHR47023">
    <property type="entry name" value="SEX PEPTIDE RECEPTOR"/>
    <property type="match status" value="1"/>
</dbReference>
<dbReference type="Pfam" id="PF10324">
    <property type="entry name" value="7TM_GPCR_Srw"/>
    <property type="match status" value="1"/>
</dbReference>
<dbReference type="AlphaFoldDB" id="A0A8B6FPY0"/>
<feature type="transmembrane region" description="Helical" evidence="5">
    <location>
        <begin position="164"/>
        <end position="184"/>
    </location>
</feature>
<dbReference type="InterPro" id="IPR017452">
    <property type="entry name" value="GPCR_Rhodpsn_7TM"/>
</dbReference>
<dbReference type="GO" id="GO:0008528">
    <property type="term" value="F:G protein-coupled peptide receptor activity"/>
    <property type="evidence" value="ECO:0007669"/>
    <property type="project" value="InterPro"/>
</dbReference>
<organism evidence="7 8">
    <name type="scientific">Mytilus galloprovincialis</name>
    <name type="common">Mediterranean mussel</name>
    <dbReference type="NCBI Taxonomy" id="29158"/>
    <lineage>
        <taxon>Eukaryota</taxon>
        <taxon>Metazoa</taxon>
        <taxon>Spiralia</taxon>
        <taxon>Lophotrochozoa</taxon>
        <taxon>Mollusca</taxon>
        <taxon>Bivalvia</taxon>
        <taxon>Autobranchia</taxon>
        <taxon>Pteriomorphia</taxon>
        <taxon>Mytilida</taxon>
        <taxon>Mytiloidea</taxon>
        <taxon>Mytilidae</taxon>
        <taxon>Mytilinae</taxon>
        <taxon>Mytilus</taxon>
    </lineage>
</organism>
<evidence type="ECO:0000256" key="1">
    <source>
        <dbReference type="ARBA" id="ARBA00004370"/>
    </source>
</evidence>
<reference evidence="7" key="1">
    <citation type="submission" date="2018-11" db="EMBL/GenBank/DDBJ databases">
        <authorList>
            <person name="Alioto T."/>
            <person name="Alioto T."/>
        </authorList>
    </citation>
    <scope>NUCLEOTIDE SEQUENCE</scope>
</reference>
<feature type="transmembrane region" description="Helical" evidence="5">
    <location>
        <begin position="42"/>
        <end position="68"/>
    </location>
</feature>
<dbReference type="Gene3D" id="1.20.1070.10">
    <property type="entry name" value="Rhodopsin 7-helix transmembrane proteins"/>
    <property type="match status" value="1"/>
</dbReference>
<protein>
    <recommendedName>
        <fullName evidence="6">G-protein coupled receptors family 1 profile domain-containing protein</fullName>
    </recommendedName>
</protein>
<accession>A0A8B6FPY0</accession>
<feature type="transmembrane region" description="Helical" evidence="5">
    <location>
        <begin position="80"/>
        <end position="105"/>
    </location>
</feature>
<keyword evidence="4 5" id="KW-0472">Membrane</keyword>
<dbReference type="PROSITE" id="PS50262">
    <property type="entry name" value="G_PROTEIN_RECEP_F1_2"/>
    <property type="match status" value="1"/>
</dbReference>
<sequence>MDNKTNITLDKLLQNATKSNLPSLQPVIVVDFWQWFRYGYEVILFGYFMPTWTVVNLLIYTYMIYVFIKTGMTSKTHICLISIAVFDSISPICPSIMWLYVFALKKHMYYLPLEWCRAYHYMTEVIPQIITTITYSLTLMMAIIRYIVVAHPFKANDLCSKRRITVGIISCVVISIIGRGVPFFHYNYSGITIPAFNKPNETMQACVIRKPNWIRMDFFEYLAIFQAVSLFCFVIIPNLVMLVTEILLVVSMVKNSKKRTYLTSNVTQRKERDTRLTQATVVIVGLHLINGLSSYGFNKLISRRETESAMLQNDKLQRHPSIKYFTENGNLGNTNSKNTKPS</sequence>
<dbReference type="GO" id="GO:0016020">
    <property type="term" value="C:membrane"/>
    <property type="evidence" value="ECO:0007669"/>
    <property type="project" value="UniProtKB-SubCell"/>
</dbReference>
<dbReference type="InterPro" id="IPR019427">
    <property type="entry name" value="7TM_GPCR_serpentine_rcpt_Srw"/>
</dbReference>
<evidence type="ECO:0000313" key="7">
    <source>
        <dbReference type="EMBL" id="VDI51954.1"/>
    </source>
</evidence>
<feature type="domain" description="G-protein coupled receptors family 1 profile" evidence="6">
    <location>
        <begin position="55"/>
        <end position="289"/>
    </location>
</feature>
<dbReference type="EMBL" id="UYJE01007120">
    <property type="protein sequence ID" value="VDI51954.1"/>
    <property type="molecule type" value="Genomic_DNA"/>
</dbReference>
<comment type="caution">
    <text evidence="7">The sequence shown here is derived from an EMBL/GenBank/DDBJ whole genome shotgun (WGS) entry which is preliminary data.</text>
</comment>